<gene>
    <name evidence="1" type="ORF">POSPLADRAFT_1039042</name>
</gene>
<dbReference type="GeneID" id="36322432"/>
<dbReference type="Proteomes" id="UP000194127">
    <property type="component" value="Unassembled WGS sequence"/>
</dbReference>
<evidence type="ECO:0000313" key="1">
    <source>
        <dbReference type="EMBL" id="OSX65313.1"/>
    </source>
</evidence>
<protein>
    <submittedName>
        <fullName evidence="1">Uncharacterized protein</fullName>
    </submittedName>
</protein>
<dbReference type="OrthoDB" id="2637024at2759"/>
<dbReference type="RefSeq" id="XP_024342107.1">
    <property type="nucleotide sequence ID" value="XM_024477482.1"/>
</dbReference>
<proteinExistence type="predicted"/>
<sequence>MSTNLRLPSYRESHLRRHHPYPMTGRYAPRADLMETIDLRYEEEITIVDFNIPLPAILEATHEDEDITNLECAVHGTSSNPAVKRRGSLTTLVIDLALAVRRRLQTARASSKPSSLMEGDT</sequence>
<name>A0A1X6NAC6_9APHY</name>
<reference evidence="1 2" key="1">
    <citation type="submission" date="2017-04" db="EMBL/GenBank/DDBJ databases">
        <title>Genome Sequence of the Model Brown-Rot Fungus Postia placenta SB12.</title>
        <authorList>
            <consortium name="DOE Joint Genome Institute"/>
            <person name="Gaskell J."/>
            <person name="Kersten P."/>
            <person name="Larrondo L.F."/>
            <person name="Canessa P."/>
            <person name="Martinez D."/>
            <person name="Hibbett D."/>
            <person name="Schmoll M."/>
            <person name="Kubicek C.P."/>
            <person name="Martinez A.T."/>
            <person name="Yadav J."/>
            <person name="Master E."/>
            <person name="Magnuson J.K."/>
            <person name="James T."/>
            <person name="Yaver D."/>
            <person name="Berka R."/>
            <person name="Labutti K."/>
            <person name="Lipzen A."/>
            <person name="Aerts A."/>
            <person name="Barry K."/>
            <person name="Henrissat B."/>
            <person name="Blanchette R."/>
            <person name="Grigoriev I."/>
            <person name="Cullen D."/>
        </authorList>
    </citation>
    <scope>NUCLEOTIDE SEQUENCE [LARGE SCALE GENOMIC DNA]</scope>
    <source>
        <strain evidence="1 2">MAD-698-R-SB12</strain>
    </source>
</reference>
<dbReference type="AlphaFoldDB" id="A0A1X6NAC6"/>
<keyword evidence="2" id="KW-1185">Reference proteome</keyword>
<dbReference type="EMBL" id="KZ110593">
    <property type="protein sequence ID" value="OSX65313.1"/>
    <property type="molecule type" value="Genomic_DNA"/>
</dbReference>
<organism evidence="1 2">
    <name type="scientific">Postia placenta MAD-698-R-SB12</name>
    <dbReference type="NCBI Taxonomy" id="670580"/>
    <lineage>
        <taxon>Eukaryota</taxon>
        <taxon>Fungi</taxon>
        <taxon>Dikarya</taxon>
        <taxon>Basidiomycota</taxon>
        <taxon>Agaricomycotina</taxon>
        <taxon>Agaricomycetes</taxon>
        <taxon>Polyporales</taxon>
        <taxon>Adustoporiaceae</taxon>
        <taxon>Rhodonia</taxon>
    </lineage>
</organism>
<accession>A0A1X6NAC6</accession>
<evidence type="ECO:0000313" key="2">
    <source>
        <dbReference type="Proteomes" id="UP000194127"/>
    </source>
</evidence>